<evidence type="ECO:0000313" key="2">
    <source>
        <dbReference type="EMBL" id="KAK7833587.1"/>
    </source>
</evidence>
<proteinExistence type="predicted"/>
<dbReference type="PANTHER" id="PTHR12366">
    <property type="entry name" value="ASPARTYL/ASPARAGINYL BETA-HYDROXYLASE"/>
    <property type="match status" value="1"/>
</dbReference>
<name>A0AAW0K3K9_MYOGA</name>
<dbReference type="GO" id="GO:0062101">
    <property type="term" value="F:peptidyl-aspartic acid 3-dioxygenase activity"/>
    <property type="evidence" value="ECO:0007669"/>
    <property type="project" value="InterPro"/>
</dbReference>
<dbReference type="GO" id="GO:0005783">
    <property type="term" value="C:endoplasmic reticulum"/>
    <property type="evidence" value="ECO:0007669"/>
    <property type="project" value="TreeGrafter"/>
</dbReference>
<accession>A0AAW0K3K9</accession>
<evidence type="ECO:0000256" key="1">
    <source>
        <dbReference type="PROSITE-ProRule" id="PRU00339"/>
    </source>
</evidence>
<dbReference type="Proteomes" id="UP001488838">
    <property type="component" value="Unassembled WGS sequence"/>
</dbReference>
<feature type="non-terminal residue" evidence="2">
    <location>
        <position position="1"/>
    </location>
</feature>
<dbReference type="InterPro" id="IPR039038">
    <property type="entry name" value="ASPH"/>
</dbReference>
<dbReference type="PANTHER" id="PTHR12366:SF33">
    <property type="entry name" value="ASPARTYL_ASPARAGINYL BETA-HYDROXYLASE"/>
    <property type="match status" value="1"/>
</dbReference>
<keyword evidence="1" id="KW-0802">TPR repeat</keyword>
<comment type="caution">
    <text evidence="2">The sequence shown here is derived from an EMBL/GenBank/DDBJ whole genome shotgun (WGS) entry which is preliminary data.</text>
</comment>
<dbReference type="EMBL" id="JBBHLL010000006">
    <property type="protein sequence ID" value="KAK7833587.1"/>
    <property type="molecule type" value="Genomic_DNA"/>
</dbReference>
<dbReference type="InterPro" id="IPR011990">
    <property type="entry name" value="TPR-like_helical_dom_sf"/>
</dbReference>
<keyword evidence="3" id="KW-1185">Reference proteome</keyword>
<evidence type="ECO:0000313" key="3">
    <source>
        <dbReference type="Proteomes" id="UP001488838"/>
    </source>
</evidence>
<gene>
    <name evidence="2" type="ORF">U0070_020608</name>
</gene>
<feature type="repeat" description="TPR" evidence="1">
    <location>
        <begin position="97"/>
        <end position="130"/>
    </location>
</feature>
<dbReference type="AlphaFoldDB" id="A0AAW0K3K9"/>
<dbReference type="SUPFAM" id="SSF48452">
    <property type="entry name" value="TPR-like"/>
    <property type="match status" value="1"/>
</dbReference>
<organism evidence="2 3">
    <name type="scientific">Myodes glareolus</name>
    <name type="common">Bank vole</name>
    <name type="synonym">Clethrionomys glareolus</name>
    <dbReference type="NCBI Taxonomy" id="447135"/>
    <lineage>
        <taxon>Eukaryota</taxon>
        <taxon>Metazoa</taxon>
        <taxon>Chordata</taxon>
        <taxon>Craniata</taxon>
        <taxon>Vertebrata</taxon>
        <taxon>Euteleostomi</taxon>
        <taxon>Mammalia</taxon>
        <taxon>Eutheria</taxon>
        <taxon>Euarchontoglires</taxon>
        <taxon>Glires</taxon>
        <taxon>Rodentia</taxon>
        <taxon>Myomorpha</taxon>
        <taxon>Muroidea</taxon>
        <taxon>Cricetidae</taxon>
        <taxon>Arvicolinae</taxon>
        <taxon>Myodes</taxon>
    </lineage>
</organism>
<dbReference type="Gene3D" id="1.25.40.10">
    <property type="entry name" value="Tetratricopeptide repeat domain"/>
    <property type="match status" value="1"/>
</dbReference>
<reference evidence="2 3" key="1">
    <citation type="journal article" date="2023" name="bioRxiv">
        <title>Conserved and derived expression patterns and positive selection on dental genes reveal complex evolutionary context of ever-growing rodent molars.</title>
        <authorList>
            <person name="Calamari Z.T."/>
            <person name="Song A."/>
            <person name="Cohen E."/>
            <person name="Akter M."/>
            <person name="Roy R.D."/>
            <person name="Hallikas O."/>
            <person name="Christensen M.M."/>
            <person name="Li P."/>
            <person name="Marangoni P."/>
            <person name="Jernvall J."/>
            <person name="Klein O.D."/>
        </authorList>
    </citation>
    <scope>NUCLEOTIDE SEQUENCE [LARGE SCALE GENOMIC DNA]</scope>
    <source>
        <strain evidence="2">V071</strain>
    </source>
</reference>
<dbReference type="PROSITE" id="PS50005">
    <property type="entry name" value="TPR"/>
    <property type="match status" value="1"/>
</dbReference>
<protein>
    <submittedName>
        <fullName evidence="2">Uncharacterized protein</fullName>
    </submittedName>
</protein>
<sequence>CEDDLAEKRRSNEVLRRAIETYQEVASLPDAPTDLVKLSLKRRSERQQFLGERRSAELHKGAHNIFVPVHRFFSTSGHMRGSLLTLQRLVQLFPSDTALKNDLGVGYLLMGDNDSAKKVYEEVLNVTPNDGFAKVHYGFILKAQNKIAESIPYLKVPAVVSWLLTA</sequence>
<dbReference type="InterPro" id="IPR019734">
    <property type="entry name" value="TPR_rpt"/>
</dbReference>